<dbReference type="GO" id="GO:0042273">
    <property type="term" value="P:ribosomal large subunit biogenesis"/>
    <property type="evidence" value="ECO:0007669"/>
    <property type="project" value="UniProtKB-UniRule"/>
</dbReference>
<keyword evidence="1" id="KW-0539">Nucleus</keyword>
<feature type="non-terminal residue" evidence="3">
    <location>
        <position position="167"/>
    </location>
</feature>
<comment type="similarity">
    <text evidence="1">Belongs to the SDA1 family.</text>
</comment>
<dbReference type="InterPro" id="IPR027312">
    <property type="entry name" value="Sda1"/>
</dbReference>
<dbReference type="PANTHER" id="PTHR12730">
    <property type="entry name" value="HSDA/SDA1-RELATED"/>
    <property type="match status" value="1"/>
</dbReference>
<dbReference type="GO" id="GO:0005730">
    <property type="term" value="C:nucleolus"/>
    <property type="evidence" value="ECO:0007669"/>
    <property type="project" value="UniProtKB-SubCell"/>
</dbReference>
<dbReference type="Gramene" id="KMS93355">
    <property type="protein sequence ID" value="KMS93355"/>
    <property type="gene ID" value="BVRB_032320"/>
</dbReference>
<dbReference type="AlphaFoldDB" id="A0A0J8DRJ1"/>
<dbReference type="InterPro" id="IPR012977">
    <property type="entry name" value="SDA1_N"/>
</dbReference>
<keyword evidence="1" id="KW-0653">Protein transport</keyword>
<dbReference type="Pfam" id="PF08158">
    <property type="entry name" value="SDA1_HEAT"/>
    <property type="match status" value="1"/>
</dbReference>
<evidence type="ECO:0000313" key="4">
    <source>
        <dbReference type="Proteomes" id="UP000035740"/>
    </source>
</evidence>
<dbReference type="OrthoDB" id="2196187at2759"/>
<evidence type="ECO:0000259" key="2">
    <source>
        <dbReference type="Pfam" id="PF08158"/>
    </source>
</evidence>
<comment type="subcellular location">
    <subcellularLocation>
        <location evidence="1">Nucleus</location>
        <location evidence="1">Nucleolus</location>
    </subcellularLocation>
</comment>
<keyword evidence="1" id="KW-0690">Ribosome biogenesis</keyword>
<dbReference type="GO" id="GO:0015031">
    <property type="term" value="P:protein transport"/>
    <property type="evidence" value="ECO:0007669"/>
    <property type="project" value="UniProtKB-KW"/>
</dbReference>
<dbReference type="Proteomes" id="UP000035740">
    <property type="component" value="Unassembled WGS sequence"/>
</dbReference>
<accession>A0A0J8DRJ1</accession>
<reference evidence="3 4" key="1">
    <citation type="journal article" date="2014" name="Nature">
        <title>The genome of the recently domesticated crop plant sugar beet (Beta vulgaris).</title>
        <authorList>
            <person name="Dohm J.C."/>
            <person name="Minoche A.E."/>
            <person name="Holtgrawe D."/>
            <person name="Capella-Gutierrez S."/>
            <person name="Zakrzewski F."/>
            <person name="Tafer H."/>
            <person name="Rupp O."/>
            <person name="Sorensen T.R."/>
            <person name="Stracke R."/>
            <person name="Reinhardt R."/>
            <person name="Goesmann A."/>
            <person name="Kraft T."/>
            <person name="Schulz B."/>
            <person name="Stadler P.F."/>
            <person name="Schmidt T."/>
            <person name="Gabaldon T."/>
            <person name="Lehrach H."/>
            <person name="Weisshaar B."/>
            <person name="Himmelbauer H."/>
        </authorList>
    </citation>
    <scope>NUCLEOTIDE SEQUENCE [LARGE SCALE GENOMIC DNA]</scope>
    <source>
        <tissue evidence="3">Taproot</tissue>
    </source>
</reference>
<dbReference type="PANTHER" id="PTHR12730:SF0">
    <property type="entry name" value="PROTEIN SDA1 HOMOLOG"/>
    <property type="match status" value="1"/>
</dbReference>
<organism evidence="3 4">
    <name type="scientific">Beta vulgaris subsp. vulgaris</name>
    <name type="common">Beet</name>
    <dbReference type="NCBI Taxonomy" id="3555"/>
    <lineage>
        <taxon>Eukaryota</taxon>
        <taxon>Viridiplantae</taxon>
        <taxon>Streptophyta</taxon>
        <taxon>Embryophyta</taxon>
        <taxon>Tracheophyta</taxon>
        <taxon>Spermatophyta</taxon>
        <taxon>Magnoliopsida</taxon>
        <taxon>eudicotyledons</taxon>
        <taxon>Gunneridae</taxon>
        <taxon>Pentapetalae</taxon>
        <taxon>Caryophyllales</taxon>
        <taxon>Chenopodiaceae</taxon>
        <taxon>Betoideae</taxon>
        <taxon>Beta</taxon>
    </lineage>
</organism>
<keyword evidence="1" id="KW-0813">Transport</keyword>
<feature type="domain" description="SDA1 N-terminal" evidence="2">
    <location>
        <begin position="83"/>
        <end position="166"/>
    </location>
</feature>
<protein>
    <recommendedName>
        <fullName evidence="1">Protein SDA1</fullName>
    </recommendedName>
</protein>
<name>A0A0J8DRJ1_BETVV</name>
<dbReference type="EMBL" id="KQ103617">
    <property type="protein sequence ID" value="KMS93355.1"/>
    <property type="molecule type" value="Genomic_DNA"/>
</dbReference>
<evidence type="ECO:0000313" key="3">
    <source>
        <dbReference type="EMBL" id="KMS93355.1"/>
    </source>
</evidence>
<comment type="function">
    <text evidence="1">Required for 60S pre-ribosomal subunits export to the cytoplasm.</text>
</comment>
<proteinExistence type="inferred from homology"/>
<gene>
    <name evidence="3" type="ORF">BVRB_032320</name>
</gene>
<evidence type="ECO:0000256" key="1">
    <source>
        <dbReference type="RuleBase" id="RU365057"/>
    </source>
</evidence>
<keyword evidence="4" id="KW-1185">Reference proteome</keyword>
<sequence length="167" mass="18369">MATKQYLASDCSNLLSLRNLLKRDPGAYVAEFQQQASHLRSLIATNLVDLTAITGHVQNQGGDPGAARAQSQHDHHFADVIEFVSHCLPLYWGSLDGVKDLPGLLLKMLRDRASTMSPPLRKATVQALALLRNRGVQASLDLLPVWFSLFEIPDKALRLLVFGDLVS</sequence>
<dbReference type="GO" id="GO:0000055">
    <property type="term" value="P:ribosomal large subunit export from nucleus"/>
    <property type="evidence" value="ECO:0007669"/>
    <property type="project" value="UniProtKB-UniRule"/>
</dbReference>